<gene>
    <name evidence="21" type="ORF">EXU30_14310</name>
</gene>
<feature type="active site" description="Nucleophile" evidence="18">
    <location>
        <position position="178"/>
    </location>
</feature>
<dbReference type="EC" id="3.1.1.4" evidence="6 20"/>
<comment type="cofactor">
    <cofactor evidence="20">
        <name>Ca(2+)</name>
        <dbReference type="ChEBI" id="CHEBI:29108"/>
    </cofactor>
    <text evidence="20">Binds 1 Ca(2+) ion per monomer. In the dimeric form the Ca(2+) is bound by different amino acids with binding of each Ca(2+) shared with ligands coming from each monomer. The Ca(2+) ion may have a role in catalysis.</text>
</comment>
<protein>
    <recommendedName>
        <fullName evidence="7 20">Phospholipase A1</fullName>
        <ecNumber evidence="5 20">3.1.1.32</ecNumber>
        <ecNumber evidence="6 20">3.1.1.4</ecNumber>
    </recommendedName>
    <alternativeName>
        <fullName evidence="20">Phosphatidylcholine 1-acylhydrolase</fullName>
    </alternativeName>
</protein>
<dbReference type="EC" id="3.1.1.32" evidence="5 20"/>
<evidence type="ECO:0000256" key="16">
    <source>
        <dbReference type="ARBA" id="ARBA00023136"/>
    </source>
</evidence>
<evidence type="ECO:0000256" key="11">
    <source>
        <dbReference type="ARBA" id="ARBA00022729"/>
    </source>
</evidence>
<keyword evidence="12 20" id="KW-0378">Hydrolase</keyword>
<evidence type="ECO:0000256" key="20">
    <source>
        <dbReference type="RuleBase" id="RU366027"/>
    </source>
</evidence>
<dbReference type="KEGG" id="smai:EXU30_14310"/>
<organism evidence="21 22">
    <name type="scientific">Shewanella maritima</name>
    <dbReference type="NCBI Taxonomy" id="2520507"/>
    <lineage>
        <taxon>Bacteria</taxon>
        <taxon>Pseudomonadati</taxon>
        <taxon>Pseudomonadota</taxon>
        <taxon>Gammaproteobacteria</taxon>
        <taxon>Alteromonadales</taxon>
        <taxon>Shewanellaceae</taxon>
        <taxon>Shewanella</taxon>
    </lineage>
</organism>
<evidence type="ECO:0000256" key="19">
    <source>
        <dbReference type="PIRSR" id="PIRSR603187-2"/>
    </source>
</evidence>
<keyword evidence="8" id="KW-1134">Transmembrane beta strand</keyword>
<dbReference type="InterPro" id="IPR003187">
    <property type="entry name" value="PLipase_A1"/>
</dbReference>
<dbReference type="GO" id="GO:0008970">
    <property type="term" value="F:phospholipase A1 activity"/>
    <property type="evidence" value="ECO:0007669"/>
    <property type="project" value="UniProtKB-EC"/>
</dbReference>
<evidence type="ECO:0000256" key="12">
    <source>
        <dbReference type="ARBA" id="ARBA00022801"/>
    </source>
</evidence>
<dbReference type="GO" id="GO:0016042">
    <property type="term" value="P:lipid catabolic process"/>
    <property type="evidence" value="ECO:0007669"/>
    <property type="project" value="UniProtKB-KW"/>
</dbReference>
<evidence type="ECO:0000256" key="4">
    <source>
        <dbReference type="ARBA" id="ARBA00011702"/>
    </source>
</evidence>
<evidence type="ECO:0000256" key="5">
    <source>
        <dbReference type="ARBA" id="ARBA00013179"/>
    </source>
</evidence>
<evidence type="ECO:0000256" key="15">
    <source>
        <dbReference type="ARBA" id="ARBA00023098"/>
    </source>
</evidence>
<evidence type="ECO:0000256" key="14">
    <source>
        <dbReference type="ARBA" id="ARBA00022963"/>
    </source>
</evidence>
<dbReference type="EMBL" id="CP036200">
    <property type="protein sequence ID" value="QBF83734.1"/>
    <property type="molecule type" value="Genomic_DNA"/>
</dbReference>
<feature type="binding site" description="in dimeric form" evidence="19">
    <location>
        <position position="140"/>
    </location>
    <ligand>
        <name>Ca(2+)</name>
        <dbReference type="ChEBI" id="CHEBI:29108"/>
        <label>1</label>
    </ligand>
</feature>
<dbReference type="Gene3D" id="2.40.230.10">
    <property type="entry name" value="Phospholipase A1"/>
    <property type="match status" value="1"/>
</dbReference>
<keyword evidence="14 20" id="KW-0442">Lipid degradation</keyword>
<comment type="similarity">
    <text evidence="3 20">Belongs to the phospholipase A1 family.</text>
</comment>
<dbReference type="InterPro" id="IPR036541">
    <property type="entry name" value="PLipase_A1_sf"/>
</dbReference>
<comment type="subunit">
    <text evidence="4 20">Homodimer; dimerization is reversible, and the dimeric form is the active one.</text>
</comment>
<dbReference type="RefSeq" id="WP_130601143.1">
    <property type="nucleotide sequence ID" value="NZ_CP036200.1"/>
</dbReference>
<dbReference type="CDD" id="cd00541">
    <property type="entry name" value="OMPLA"/>
    <property type="match status" value="1"/>
</dbReference>
<reference evidence="21 22" key="1">
    <citation type="submission" date="2019-02" db="EMBL/GenBank/DDBJ databases">
        <title>Shewanella sp. D4-2 isolated from Dokdo Island.</title>
        <authorList>
            <person name="Baek K."/>
        </authorList>
    </citation>
    <scope>NUCLEOTIDE SEQUENCE [LARGE SCALE GENOMIC DNA]</scope>
    <source>
        <strain evidence="21 22">D4-2</strain>
    </source>
</reference>
<evidence type="ECO:0000256" key="18">
    <source>
        <dbReference type="PIRSR" id="PIRSR603187-1"/>
    </source>
</evidence>
<evidence type="ECO:0000256" key="3">
    <source>
        <dbReference type="ARBA" id="ARBA00010525"/>
    </source>
</evidence>
<feature type="binding site" description="in dimeric form" evidence="19">
    <location>
        <position position="228"/>
    </location>
    <ligand>
        <name>Ca(2+)</name>
        <dbReference type="ChEBI" id="CHEBI:29108"/>
        <label>1</label>
    </ligand>
</feature>
<proteinExistence type="inferred from homology"/>
<keyword evidence="13 19" id="KW-0106">Calcium</keyword>
<accession>A0A411PJQ4</accession>
<dbReference type="Proteomes" id="UP000291106">
    <property type="component" value="Chromosome"/>
</dbReference>
<keyword evidence="16" id="KW-0472">Membrane</keyword>
<keyword evidence="10 19" id="KW-0479">Metal-binding</keyword>
<evidence type="ECO:0000256" key="10">
    <source>
        <dbReference type="ARBA" id="ARBA00022723"/>
    </source>
</evidence>
<evidence type="ECO:0000256" key="6">
    <source>
        <dbReference type="ARBA" id="ARBA00013278"/>
    </source>
</evidence>
<keyword evidence="11" id="KW-0732">Signal</keyword>
<dbReference type="GO" id="GO:0005509">
    <property type="term" value="F:calcium ion binding"/>
    <property type="evidence" value="ECO:0007669"/>
    <property type="project" value="TreeGrafter"/>
</dbReference>
<dbReference type="PRINTS" id="PR01486">
    <property type="entry name" value="PHPHLIPASEA1"/>
</dbReference>
<dbReference type="GO" id="GO:0009279">
    <property type="term" value="C:cell outer membrane"/>
    <property type="evidence" value="ECO:0007669"/>
    <property type="project" value="UniProtKB-SubCell"/>
</dbReference>
<evidence type="ECO:0000313" key="21">
    <source>
        <dbReference type="EMBL" id="QBF83734.1"/>
    </source>
</evidence>
<evidence type="ECO:0000256" key="1">
    <source>
        <dbReference type="ARBA" id="ARBA00000111"/>
    </source>
</evidence>
<evidence type="ECO:0000313" key="22">
    <source>
        <dbReference type="Proteomes" id="UP000291106"/>
    </source>
</evidence>
<dbReference type="PANTHER" id="PTHR40457:SF1">
    <property type="entry name" value="PHOSPHOLIPASE A1"/>
    <property type="match status" value="1"/>
</dbReference>
<evidence type="ECO:0000256" key="9">
    <source>
        <dbReference type="ARBA" id="ARBA00022692"/>
    </source>
</evidence>
<evidence type="ECO:0000256" key="2">
    <source>
        <dbReference type="ARBA" id="ARBA00001604"/>
    </source>
</evidence>
<evidence type="ECO:0000256" key="17">
    <source>
        <dbReference type="ARBA" id="ARBA00023237"/>
    </source>
</evidence>
<comment type="catalytic activity">
    <reaction evidence="2 20">
        <text>a 1,2-diacyl-sn-glycero-3-phosphocholine + H2O = a 1-acyl-sn-glycero-3-phosphocholine + a fatty acid + H(+)</text>
        <dbReference type="Rhea" id="RHEA:15801"/>
        <dbReference type="ChEBI" id="CHEBI:15377"/>
        <dbReference type="ChEBI" id="CHEBI:15378"/>
        <dbReference type="ChEBI" id="CHEBI:28868"/>
        <dbReference type="ChEBI" id="CHEBI:57643"/>
        <dbReference type="ChEBI" id="CHEBI:58168"/>
        <dbReference type="EC" id="3.1.1.4"/>
    </reaction>
</comment>
<sequence>MNKQQFGTISSRGPVRWVARSVKHTISILLLTLGITSVASAQDSLLEARVKDELETSDHAFVITPHKANYILPVTYQTRTNFEPFREKYPDEEGKVDNIEAKFQISFKFPLWYNMFGDNGHLFFAYSNQSYWQVYNKDVSSPFRETNHEPEMFMLFNNDWEVAGLTNSFWGFGMVHQSNGQSTTLSRSWNRIYGTMVFDKGPFALGLKAWWRVPEDDKEFDTDPRGDDNPDIGDYMGNFELTSIYGLGDHRFTMMLRNDLFGTQRGAVEVTWSYPIVGNLRLYTQYFNGYGESLIDYNHHNQRIGIGLALNDIL</sequence>
<name>A0A411PJQ4_9GAMM</name>
<keyword evidence="15 20" id="KW-0443">Lipid metabolism</keyword>
<evidence type="ECO:0000256" key="7">
    <source>
        <dbReference type="ARBA" id="ARBA00021726"/>
    </source>
</evidence>
<evidence type="ECO:0000256" key="8">
    <source>
        <dbReference type="ARBA" id="ARBA00022452"/>
    </source>
</evidence>
<keyword evidence="17 20" id="KW-0998">Cell outer membrane</keyword>
<comment type="subcellular location">
    <subcellularLocation>
        <location evidence="20">Cell outer membrane</location>
        <topology evidence="20">Multi-pass membrane protein</topology>
    </subcellularLocation>
    <text evidence="20">One of the very few enzymes located there.</text>
</comment>
<comment type="function">
    <text evidence="20">Hydrolysis of phosphatidylcholine with phospholipase A2 (EC 3.1.1.4) and phospholipase A1 (EC 3.1.1.32) activities.</text>
</comment>
<keyword evidence="22" id="KW-1185">Reference proteome</keyword>
<dbReference type="SUPFAM" id="SSF56931">
    <property type="entry name" value="Outer membrane phospholipase A (OMPLA)"/>
    <property type="match status" value="1"/>
</dbReference>
<dbReference type="OrthoDB" id="188433at2"/>
<dbReference type="PANTHER" id="PTHR40457">
    <property type="entry name" value="PHOSPHOLIPASE A1"/>
    <property type="match status" value="1"/>
</dbReference>
<feature type="active site" description="Proton acceptor" evidence="18">
    <location>
        <position position="176"/>
    </location>
</feature>
<dbReference type="Pfam" id="PF02253">
    <property type="entry name" value="PLA1"/>
    <property type="match status" value="1"/>
</dbReference>
<comment type="catalytic activity">
    <reaction evidence="1 20">
        <text>a 1,2-diacyl-sn-glycero-3-phosphocholine + H2O = a 2-acyl-sn-glycero-3-phosphocholine + a fatty acid + H(+)</text>
        <dbReference type="Rhea" id="RHEA:18689"/>
        <dbReference type="ChEBI" id="CHEBI:15377"/>
        <dbReference type="ChEBI" id="CHEBI:15378"/>
        <dbReference type="ChEBI" id="CHEBI:28868"/>
        <dbReference type="ChEBI" id="CHEBI:57643"/>
        <dbReference type="ChEBI" id="CHEBI:57875"/>
        <dbReference type="EC" id="3.1.1.32"/>
    </reaction>
</comment>
<dbReference type="AlphaFoldDB" id="A0A411PJQ4"/>
<keyword evidence="9" id="KW-0812">Transmembrane</keyword>
<evidence type="ECO:0000256" key="13">
    <source>
        <dbReference type="ARBA" id="ARBA00022837"/>
    </source>
</evidence>
<feature type="binding site" description="in dimeric form" evidence="19">
    <location>
        <position position="186"/>
    </location>
    <ligand>
        <name>Ca(2+)</name>
        <dbReference type="ChEBI" id="CHEBI:29108"/>
        <label>1</label>
    </ligand>
</feature>
<dbReference type="GO" id="GO:0004623">
    <property type="term" value="F:phospholipase A2 activity"/>
    <property type="evidence" value="ECO:0007669"/>
    <property type="project" value="UniProtKB-EC"/>
</dbReference>